<dbReference type="Gene3D" id="2.60.120.260">
    <property type="entry name" value="Galactose-binding domain-like"/>
    <property type="match status" value="1"/>
</dbReference>
<protein>
    <recommendedName>
        <fullName evidence="2">Beta-mannosidase-like galactose-binding domain-containing protein</fullName>
    </recommendedName>
</protein>
<evidence type="ECO:0000313" key="4">
    <source>
        <dbReference type="Proteomes" id="UP000838160"/>
    </source>
</evidence>
<gene>
    <name evidence="3" type="ORF">VHP8226_00439</name>
</gene>
<sequence length="262" mass="29664">MRLNLQGLWQLSPLTDLSIPQDDLQLPGAISQVLPKHLSEQMIAEQEWHLMHDFELTQQQFAASAIDIVLSAVSGYSQIRINGRAVMDCDGKHQRYRKEIKGYLQLGLNRIEILFLEQDEEDLLLDEESVSSHCSLVNQAQTEGTVLGIWDMPYLQFIPHTRLEHITMQQIWHHGGGCEFKVDVYFQTYRAGLVSATIKFDGVSFTLPVDVRCDKVSALFQIEAPLVNASDKPYQLDVMLDGQSESVDVVLDPQTNVQHCVV</sequence>
<feature type="domain" description="Beta-mannosidase-like galactose-binding" evidence="2">
    <location>
        <begin position="38"/>
        <end position="126"/>
    </location>
</feature>
<evidence type="ECO:0000256" key="1">
    <source>
        <dbReference type="ARBA" id="ARBA00022801"/>
    </source>
</evidence>
<keyword evidence="4" id="KW-1185">Reference proteome</keyword>
<dbReference type="Pfam" id="PF22666">
    <property type="entry name" value="Glyco_hydro_2_N2"/>
    <property type="match status" value="1"/>
</dbReference>
<name>A0ABM8ZEB9_9VIBR</name>
<proteinExistence type="predicted"/>
<accession>A0ABM8ZEB9</accession>
<organism evidence="3 4">
    <name type="scientific">Vibrio hippocampi</name>
    <dbReference type="NCBI Taxonomy" id="654686"/>
    <lineage>
        <taxon>Bacteria</taxon>
        <taxon>Pseudomonadati</taxon>
        <taxon>Pseudomonadota</taxon>
        <taxon>Gammaproteobacteria</taxon>
        <taxon>Vibrionales</taxon>
        <taxon>Vibrionaceae</taxon>
        <taxon>Vibrio</taxon>
    </lineage>
</organism>
<evidence type="ECO:0000259" key="2">
    <source>
        <dbReference type="Pfam" id="PF22666"/>
    </source>
</evidence>
<dbReference type="Proteomes" id="UP000838160">
    <property type="component" value="Unassembled WGS sequence"/>
</dbReference>
<dbReference type="InterPro" id="IPR054593">
    <property type="entry name" value="Beta-mannosidase-like_N2"/>
</dbReference>
<reference evidence="3" key="1">
    <citation type="submission" date="2021-12" db="EMBL/GenBank/DDBJ databases">
        <authorList>
            <person name="Rodrigo-Torres L."/>
            <person name="Arahal R. D."/>
            <person name="Lucena T."/>
        </authorList>
    </citation>
    <scope>NUCLEOTIDE SEQUENCE</scope>
    <source>
        <strain evidence="3">CECT 8226</strain>
    </source>
</reference>
<dbReference type="SUPFAM" id="SSF49785">
    <property type="entry name" value="Galactose-binding domain-like"/>
    <property type="match status" value="1"/>
</dbReference>
<evidence type="ECO:0000313" key="3">
    <source>
        <dbReference type="EMBL" id="CAH0524599.1"/>
    </source>
</evidence>
<dbReference type="EMBL" id="CAKLCM010000001">
    <property type="protein sequence ID" value="CAH0524599.1"/>
    <property type="molecule type" value="Genomic_DNA"/>
</dbReference>
<keyword evidence="1" id="KW-0378">Hydrolase</keyword>
<dbReference type="RefSeq" id="WP_237483492.1">
    <property type="nucleotide sequence ID" value="NZ_CAKLCM010000001.1"/>
</dbReference>
<comment type="caution">
    <text evidence="3">The sequence shown here is derived from an EMBL/GenBank/DDBJ whole genome shotgun (WGS) entry which is preliminary data.</text>
</comment>
<dbReference type="InterPro" id="IPR008979">
    <property type="entry name" value="Galactose-bd-like_sf"/>
</dbReference>